<evidence type="ECO:0000313" key="1">
    <source>
        <dbReference type="EMBL" id="PPQ98174.1"/>
    </source>
</evidence>
<evidence type="ECO:0000313" key="2">
    <source>
        <dbReference type="Proteomes" id="UP000284706"/>
    </source>
</evidence>
<dbReference type="OrthoDB" id="3045590at2759"/>
<dbReference type="SUPFAM" id="SSF52058">
    <property type="entry name" value="L domain-like"/>
    <property type="match status" value="1"/>
</dbReference>
<comment type="caution">
    <text evidence="1">The sequence shown here is derived from an EMBL/GenBank/DDBJ whole genome shotgun (WGS) entry which is preliminary data.</text>
</comment>
<reference evidence="1 2" key="1">
    <citation type="journal article" date="2018" name="Evol. Lett.">
        <title>Horizontal gene cluster transfer increased hallucinogenic mushroom diversity.</title>
        <authorList>
            <person name="Reynolds H.T."/>
            <person name="Vijayakumar V."/>
            <person name="Gluck-Thaler E."/>
            <person name="Korotkin H.B."/>
            <person name="Matheny P.B."/>
            <person name="Slot J.C."/>
        </authorList>
    </citation>
    <scope>NUCLEOTIDE SEQUENCE [LARGE SCALE GENOMIC DNA]</scope>
    <source>
        <strain evidence="1 2">SRW20</strain>
    </source>
</reference>
<dbReference type="EMBL" id="NHYE01001141">
    <property type="protein sequence ID" value="PPQ98174.1"/>
    <property type="molecule type" value="Genomic_DNA"/>
</dbReference>
<sequence length="584" mass="67305">MDEEVDSEAPPVAFYPKTQSRSVVAEQTSSIRCLSEDILWNIFLMNANMDEDAVFVSPSSPEYAARRSMRALTVTRRSSQVCRLWRDVILGTSSIWGQLIDWDIFLELKTDDWRREVLRRSGSHPLYIRSEWLIGDGPKFKNFVSLVDEEWDRIRGLKFGISPIITPTVLWTIYQILSRPAHSLQLLHIFFESSGGQYLFQEDPVLFSNHAPALQELSLQCTNLKFDPHALMTSRIRSLIISYATYLELSDIVECLANTPHLERLAVRHCHLIKHENFPVRETRIELPSLCYIEILDPQFGPCASIIDCIMFPEHCVVNLSCAYTREFGMASDPVEEDASNIAFSRNLDRLCSTFRRVTQRFTNWYSIEALVIALDSRTFTFNDITGLSLRDTGTPYRSWNNLLIKVVGDMAENKLLALFRSVSTVYLGDLKRLVLDFEWGAIDFSQFNLVDLFKRMTVVEHIDIGYWHPEGIRFLCSITGDTKPAIFPRLKSLAFQLVGRVKSNDLEILLTFFRRRRSMGIPMEVLQMRFLHRVNIDFQDLKELDGLTVVWQLDSDESEDWKTYICGSGKPEILPVNVNRVAI</sequence>
<dbReference type="AlphaFoldDB" id="A0A409Y562"/>
<dbReference type="Proteomes" id="UP000284706">
    <property type="component" value="Unassembled WGS sequence"/>
</dbReference>
<evidence type="ECO:0008006" key="3">
    <source>
        <dbReference type="Google" id="ProtNLM"/>
    </source>
</evidence>
<accession>A0A409Y562</accession>
<dbReference type="InParanoid" id="A0A409Y562"/>
<organism evidence="1 2">
    <name type="scientific">Gymnopilus dilepis</name>
    <dbReference type="NCBI Taxonomy" id="231916"/>
    <lineage>
        <taxon>Eukaryota</taxon>
        <taxon>Fungi</taxon>
        <taxon>Dikarya</taxon>
        <taxon>Basidiomycota</taxon>
        <taxon>Agaricomycotina</taxon>
        <taxon>Agaricomycetes</taxon>
        <taxon>Agaricomycetidae</taxon>
        <taxon>Agaricales</taxon>
        <taxon>Agaricineae</taxon>
        <taxon>Hymenogastraceae</taxon>
        <taxon>Gymnopilus</taxon>
    </lineage>
</organism>
<gene>
    <name evidence="1" type="ORF">CVT26_003222</name>
</gene>
<keyword evidence="2" id="KW-1185">Reference proteome</keyword>
<proteinExistence type="predicted"/>
<protein>
    <recommendedName>
        <fullName evidence="3">F-box domain-containing protein</fullName>
    </recommendedName>
</protein>
<name>A0A409Y562_9AGAR</name>